<protein>
    <submittedName>
        <fullName evidence="2">Helix-turn-helix domain-containing protein</fullName>
    </submittedName>
</protein>
<dbReference type="GO" id="GO:0003677">
    <property type="term" value="F:DNA binding"/>
    <property type="evidence" value="ECO:0007669"/>
    <property type="project" value="InterPro"/>
</dbReference>
<dbReference type="InterPro" id="IPR010982">
    <property type="entry name" value="Lambda_DNA-bd_dom_sf"/>
</dbReference>
<dbReference type="Pfam" id="PF13560">
    <property type="entry name" value="HTH_31"/>
    <property type="match status" value="1"/>
</dbReference>
<dbReference type="SMART" id="SM00530">
    <property type="entry name" value="HTH_XRE"/>
    <property type="match status" value="1"/>
</dbReference>
<feature type="domain" description="HTH cro/C1-type" evidence="1">
    <location>
        <begin position="23"/>
        <end position="94"/>
    </location>
</feature>
<sequence length="266" mass="29491">MTTDVEKVDESEGVARRRELGGFLRAHRERLSPAELGLPAGSRRRTPGLRREEVAALSGVGVAWYSWLEQGRVETSRQVLDAVSRTLRLDATAHAHVLTLAGFAAPEPTAPVDPNTLSLMDSWRQTPAVTLDPTLSITAWNAAYAALWPDPAGFASADRNLLLLLLTDPAHQRLLPDWQPVAMDLHRHFRTRADRNPFDDRVRHLTTRLREARPDLAHWWSCRSVGDFTSRTVELSPAPGAPTLRSTMTLLYPAPGADPILVQRLG</sequence>
<organism evidence="2">
    <name type="scientific">Streptomyces sp. NBC_00003</name>
    <dbReference type="NCBI Taxonomy" id="2903608"/>
    <lineage>
        <taxon>Bacteria</taxon>
        <taxon>Bacillati</taxon>
        <taxon>Actinomycetota</taxon>
        <taxon>Actinomycetes</taxon>
        <taxon>Kitasatosporales</taxon>
        <taxon>Streptomycetaceae</taxon>
        <taxon>Streptomyces</taxon>
    </lineage>
</organism>
<dbReference type="EMBL" id="CP108318">
    <property type="protein sequence ID" value="WTW61835.1"/>
    <property type="molecule type" value="Genomic_DNA"/>
</dbReference>
<reference evidence="2" key="1">
    <citation type="submission" date="2022-10" db="EMBL/GenBank/DDBJ databases">
        <title>The complete genomes of actinobacterial strains from the NBC collection.</title>
        <authorList>
            <person name="Joergensen T.S."/>
            <person name="Alvarez Arevalo M."/>
            <person name="Sterndorff E.B."/>
            <person name="Faurdal D."/>
            <person name="Vuksanovic O."/>
            <person name="Mourched A.-S."/>
            <person name="Charusanti P."/>
            <person name="Shaw S."/>
            <person name="Blin K."/>
            <person name="Weber T."/>
        </authorList>
    </citation>
    <scope>NUCLEOTIDE SEQUENCE</scope>
    <source>
        <strain evidence="2">NBC_00003</strain>
    </source>
</reference>
<dbReference type="AlphaFoldDB" id="A0AAU2V394"/>
<dbReference type="SUPFAM" id="SSF47413">
    <property type="entry name" value="lambda repressor-like DNA-binding domains"/>
    <property type="match status" value="1"/>
</dbReference>
<gene>
    <name evidence="2" type="ORF">OG549_14865</name>
</gene>
<name>A0AAU2V394_9ACTN</name>
<dbReference type="PANTHER" id="PTHR35010">
    <property type="entry name" value="BLL4672 PROTEIN-RELATED"/>
    <property type="match status" value="1"/>
</dbReference>
<accession>A0AAU2V394</accession>
<dbReference type="Pfam" id="PF17765">
    <property type="entry name" value="MLTR_LBD"/>
    <property type="match status" value="1"/>
</dbReference>
<proteinExistence type="predicted"/>
<dbReference type="InterPro" id="IPR041413">
    <property type="entry name" value="MLTR_LBD"/>
</dbReference>
<evidence type="ECO:0000259" key="1">
    <source>
        <dbReference type="SMART" id="SM00530"/>
    </source>
</evidence>
<evidence type="ECO:0000313" key="2">
    <source>
        <dbReference type="EMBL" id="WTW61835.1"/>
    </source>
</evidence>
<dbReference type="Gene3D" id="3.30.450.180">
    <property type="match status" value="1"/>
</dbReference>
<dbReference type="Gene3D" id="1.10.260.40">
    <property type="entry name" value="lambda repressor-like DNA-binding domains"/>
    <property type="match status" value="1"/>
</dbReference>
<dbReference type="InterPro" id="IPR001387">
    <property type="entry name" value="Cro/C1-type_HTH"/>
</dbReference>
<dbReference type="CDD" id="cd00093">
    <property type="entry name" value="HTH_XRE"/>
    <property type="match status" value="1"/>
</dbReference>